<dbReference type="InterPro" id="IPR000182">
    <property type="entry name" value="GNAT_dom"/>
</dbReference>
<organism evidence="2 3">
    <name type="scientific">Paradevosia shaoguanensis</name>
    <dbReference type="NCBI Taxonomy" id="1335043"/>
    <lineage>
        <taxon>Bacteria</taxon>
        <taxon>Pseudomonadati</taxon>
        <taxon>Pseudomonadota</taxon>
        <taxon>Alphaproteobacteria</taxon>
        <taxon>Hyphomicrobiales</taxon>
        <taxon>Devosiaceae</taxon>
        <taxon>Paradevosia</taxon>
    </lineage>
</organism>
<dbReference type="EMBL" id="JALAZD010000001">
    <property type="protein sequence ID" value="MCI0126900.1"/>
    <property type="molecule type" value="Genomic_DNA"/>
</dbReference>
<dbReference type="SUPFAM" id="SSF55729">
    <property type="entry name" value="Acyl-CoA N-acyltransferases (Nat)"/>
    <property type="match status" value="1"/>
</dbReference>
<dbReference type="Proteomes" id="UP001156140">
    <property type="component" value="Unassembled WGS sequence"/>
</dbReference>
<evidence type="ECO:0000259" key="1">
    <source>
        <dbReference type="Pfam" id="PF00583"/>
    </source>
</evidence>
<protein>
    <submittedName>
        <fullName evidence="2">GNAT family N-acetyltransferase</fullName>
        <ecNumber evidence="2">2.3.1.-</ecNumber>
    </submittedName>
</protein>
<sequence>MTIELWSLADRPDLLAAAEDLTGALYPVYMQHDTVSNACWLLLYGEHLARYQTIATDEGVVIAYGNSVPFFWPEGQELPDDGWDAVLRDGTADAEGERRANALSALSIVVAPSHRGSALADRMLEAMKAAARANGLEALVAPVRPTRKADYPLQSFEDYCSWQTPDGAPFDPWVRKHWRLGARILKAAPRSMVIPGTLAQWQEWAGLRFPVSGKYAFAGGLAPLDVDVEGDSAVYVEPNLWMQHQI</sequence>
<dbReference type="GO" id="GO:0016747">
    <property type="term" value="F:acyltransferase activity, transferring groups other than amino-acyl groups"/>
    <property type="evidence" value="ECO:0007669"/>
    <property type="project" value="InterPro"/>
</dbReference>
<dbReference type="InterPro" id="IPR016181">
    <property type="entry name" value="Acyl_CoA_acyltransferase"/>
</dbReference>
<proteinExistence type="predicted"/>
<evidence type="ECO:0000313" key="3">
    <source>
        <dbReference type="Proteomes" id="UP001156140"/>
    </source>
</evidence>
<evidence type="ECO:0000313" key="2">
    <source>
        <dbReference type="EMBL" id="MCI0126900.1"/>
    </source>
</evidence>
<feature type="domain" description="N-acetyltransferase" evidence="1">
    <location>
        <begin position="54"/>
        <end position="147"/>
    </location>
</feature>
<dbReference type="Pfam" id="PF00583">
    <property type="entry name" value="Acetyltransf_1"/>
    <property type="match status" value="1"/>
</dbReference>
<accession>A0AA41QL81</accession>
<dbReference type="RefSeq" id="WP_281735604.1">
    <property type="nucleotide sequence ID" value="NZ_JAKETQ010000001.1"/>
</dbReference>
<name>A0AA41QL81_9HYPH</name>
<dbReference type="AlphaFoldDB" id="A0AA41QL81"/>
<dbReference type="Gene3D" id="3.40.630.30">
    <property type="match status" value="1"/>
</dbReference>
<comment type="caution">
    <text evidence="2">The sequence shown here is derived from an EMBL/GenBank/DDBJ whole genome shotgun (WGS) entry which is preliminary data.</text>
</comment>
<gene>
    <name evidence="2" type="ORF">ML536_08680</name>
</gene>
<keyword evidence="2" id="KW-0808">Transferase</keyword>
<dbReference type="EC" id="2.3.1.-" evidence="2"/>
<keyword evidence="2" id="KW-0012">Acyltransferase</keyword>
<keyword evidence="3" id="KW-1185">Reference proteome</keyword>
<reference evidence="2" key="1">
    <citation type="submission" date="2022-03" db="EMBL/GenBank/DDBJ databases">
        <title>The complete genome sequence of a Methyloterrigena soli.</title>
        <authorList>
            <person name="Zi Z."/>
        </authorList>
    </citation>
    <scope>NUCLEOTIDE SEQUENCE</scope>
    <source>
        <strain evidence="2">M48</strain>
    </source>
</reference>